<sequence>MRSSVGSISSAPEASHRLLHIVANGKNFKMQHLEFASKWVAEEFVKKATRDELQAVISLLASSSGALKGMLYEPVMHTVLSQGGCFTAVPVMYDNTSTFWRGVEEKLVLDRCTTQEFFQVLPKIAKPQVYYRPSSPIFPTMDAFMCGTNTCDIFQMTVQDSKELDASKLNSLLHGLQLPAKVTPRLHFVVPEDRYSDFKLKAGEIWPPKRRQAALRMKLYIVKGVYARLQVCARSGHVGCHAAGGGRKLWL</sequence>
<dbReference type="OrthoDB" id="526326at2759"/>
<dbReference type="PANTHER" id="PTHR33129:SF1">
    <property type="entry name" value="ATP-BINDING PROTEIN"/>
    <property type="match status" value="1"/>
</dbReference>
<gene>
    <name evidence="1" type="ORF">GPECTOR_16g755</name>
</gene>
<dbReference type="InterPro" id="IPR052980">
    <property type="entry name" value="Crinkler_effector"/>
</dbReference>
<dbReference type="AlphaFoldDB" id="A0A150GML5"/>
<keyword evidence="2" id="KW-1185">Reference proteome</keyword>
<dbReference type="STRING" id="33097.A0A150GML5"/>
<reference evidence="2" key="1">
    <citation type="journal article" date="2016" name="Nat. Commun.">
        <title>The Gonium pectorale genome demonstrates co-option of cell cycle regulation during the evolution of multicellularity.</title>
        <authorList>
            <person name="Hanschen E.R."/>
            <person name="Marriage T.N."/>
            <person name="Ferris P.J."/>
            <person name="Hamaji T."/>
            <person name="Toyoda A."/>
            <person name="Fujiyama A."/>
            <person name="Neme R."/>
            <person name="Noguchi H."/>
            <person name="Minakuchi Y."/>
            <person name="Suzuki M."/>
            <person name="Kawai-Toyooka H."/>
            <person name="Smith D.R."/>
            <person name="Sparks H."/>
            <person name="Anderson J."/>
            <person name="Bakaric R."/>
            <person name="Luria V."/>
            <person name="Karger A."/>
            <person name="Kirschner M.W."/>
            <person name="Durand P.M."/>
            <person name="Michod R.E."/>
            <person name="Nozaki H."/>
            <person name="Olson B.J."/>
        </authorList>
    </citation>
    <scope>NUCLEOTIDE SEQUENCE [LARGE SCALE GENOMIC DNA]</scope>
    <source>
        <strain evidence="2">NIES-2863</strain>
    </source>
</reference>
<protein>
    <submittedName>
        <fullName evidence="1">Uncharacterized protein</fullName>
    </submittedName>
</protein>
<name>A0A150GML5_GONPE</name>
<organism evidence="1 2">
    <name type="scientific">Gonium pectorale</name>
    <name type="common">Green alga</name>
    <dbReference type="NCBI Taxonomy" id="33097"/>
    <lineage>
        <taxon>Eukaryota</taxon>
        <taxon>Viridiplantae</taxon>
        <taxon>Chlorophyta</taxon>
        <taxon>core chlorophytes</taxon>
        <taxon>Chlorophyceae</taxon>
        <taxon>CS clade</taxon>
        <taxon>Chlamydomonadales</taxon>
        <taxon>Volvocaceae</taxon>
        <taxon>Gonium</taxon>
    </lineage>
</organism>
<evidence type="ECO:0000313" key="1">
    <source>
        <dbReference type="EMBL" id="KXZ50580.1"/>
    </source>
</evidence>
<dbReference type="PANTHER" id="PTHR33129">
    <property type="entry name" value="PROTEIN KINASE DOMAIN-CONTAINING PROTEIN-RELATED"/>
    <property type="match status" value="1"/>
</dbReference>
<evidence type="ECO:0000313" key="2">
    <source>
        <dbReference type="Proteomes" id="UP000075714"/>
    </source>
</evidence>
<dbReference type="Proteomes" id="UP000075714">
    <property type="component" value="Unassembled WGS sequence"/>
</dbReference>
<dbReference type="EMBL" id="LSYV01000017">
    <property type="protein sequence ID" value="KXZ50580.1"/>
    <property type="molecule type" value="Genomic_DNA"/>
</dbReference>
<comment type="caution">
    <text evidence="1">The sequence shown here is derived from an EMBL/GenBank/DDBJ whole genome shotgun (WGS) entry which is preliminary data.</text>
</comment>
<proteinExistence type="predicted"/>
<accession>A0A150GML5</accession>